<dbReference type="RefSeq" id="WP_119196020.1">
    <property type="nucleotide sequence ID" value="NZ_AP031430.1"/>
</dbReference>
<organism evidence="3 4">
    <name type="scientific">Dorea formicigenerans</name>
    <dbReference type="NCBI Taxonomy" id="39486"/>
    <lineage>
        <taxon>Bacteria</taxon>
        <taxon>Bacillati</taxon>
        <taxon>Bacillota</taxon>
        <taxon>Clostridia</taxon>
        <taxon>Lachnospirales</taxon>
        <taxon>Lachnospiraceae</taxon>
        <taxon>Dorea</taxon>
    </lineage>
</organism>
<feature type="coiled-coil region" evidence="1">
    <location>
        <begin position="46"/>
        <end position="73"/>
    </location>
</feature>
<evidence type="ECO:0000256" key="2">
    <source>
        <dbReference type="SAM" id="Phobius"/>
    </source>
</evidence>
<reference evidence="3 4" key="1">
    <citation type="submission" date="2018-08" db="EMBL/GenBank/DDBJ databases">
        <title>A genome reference for cultivated species of the human gut microbiota.</title>
        <authorList>
            <person name="Zou Y."/>
            <person name="Xue W."/>
            <person name="Luo G."/>
        </authorList>
    </citation>
    <scope>NUCLEOTIDE SEQUENCE [LARGE SCALE GENOMIC DNA]</scope>
    <source>
        <strain evidence="3 4">AF12-11</strain>
    </source>
</reference>
<feature type="transmembrane region" description="Helical" evidence="2">
    <location>
        <begin position="266"/>
        <end position="288"/>
    </location>
</feature>
<protein>
    <submittedName>
        <fullName evidence="3">Uncharacterized protein</fullName>
    </submittedName>
</protein>
<keyword evidence="2" id="KW-1133">Transmembrane helix</keyword>
<dbReference type="EMBL" id="QSAJ01000012">
    <property type="protein sequence ID" value="RGW54025.1"/>
    <property type="molecule type" value="Genomic_DNA"/>
</dbReference>
<evidence type="ECO:0000256" key="1">
    <source>
        <dbReference type="SAM" id="Coils"/>
    </source>
</evidence>
<accession>A0A395XLI8</accession>
<gene>
    <name evidence="3" type="ORF">DWV67_06365</name>
</gene>
<keyword evidence="2" id="KW-0812">Transmembrane</keyword>
<proteinExistence type="predicted"/>
<keyword evidence="1" id="KW-0175">Coiled coil</keyword>
<name>A0A395XLI8_9FIRM</name>
<dbReference type="AlphaFoldDB" id="A0A395XLI8"/>
<evidence type="ECO:0000313" key="3">
    <source>
        <dbReference type="EMBL" id="RGW54025.1"/>
    </source>
</evidence>
<evidence type="ECO:0000313" key="4">
    <source>
        <dbReference type="Proteomes" id="UP000266376"/>
    </source>
</evidence>
<sequence length="380" mass="42659">MNSNILDVLRIPTIPQSRHYWIIRTNGGDYYEDFVLHQYISIAWDYVTLNILNNQAEDAIKRLIEEYEFQDSVVKENVDEESDGTAKGTITSIYNKIYRFVFEIQKGDIILIPSKNSDYITIAEVVGDTYERSNYVEDYLKENPETELHPCPYCKRRKISSLKTISKSEMDIYLAKGFNSQHALSNMDEYAPFIDRTIYGIYSKGDQIHTTIHAGHPNGLTLQELVRLATTIEESATNLAEQCGLDFDSSSIEVKLNIHSPGLVELIGAVSGAGVVLTLLVFTINNLINGGKLSLSYKKDEENGKINFSVESESVGLKGHDETAKLLDLQKKTELLEIVDNLDIKSPEIISAILNGKEVTPDMVAEAQKQLPSESHNSVE</sequence>
<comment type="caution">
    <text evidence="3">The sequence shown here is derived from an EMBL/GenBank/DDBJ whole genome shotgun (WGS) entry which is preliminary data.</text>
</comment>
<dbReference type="Proteomes" id="UP000266376">
    <property type="component" value="Unassembled WGS sequence"/>
</dbReference>
<keyword evidence="2" id="KW-0472">Membrane</keyword>